<dbReference type="Proteomes" id="UP000037460">
    <property type="component" value="Unassembled WGS sequence"/>
</dbReference>
<sequence>MQPAGSSMWLKVHRARCTETLHGLAGLPVRSDFHLTGAPVFETAEREIAARASALAAGEVGRAGAAVMPDVVCGRLWEGSIERAYFGHFRLVREGSAQKGAPYRADVSSSIRAEETSLALEEARQALELALGSSARMREEEARRALEEAGRALDVAKRALQEAMGSTIRAATVPIWVDEEAAKRAWLAKLDRAPRWGLWGTKRYEEVAKRAWLAKLDAAQSWGKGAYEVERRGGRGEY</sequence>
<comment type="caution">
    <text evidence="2">The sequence shown here is derived from an EMBL/GenBank/DDBJ whole genome shotgun (WGS) entry which is preliminary data.</text>
</comment>
<organism evidence="2 3">
    <name type="scientific">Chrysochromulina tobinii</name>
    <dbReference type="NCBI Taxonomy" id="1460289"/>
    <lineage>
        <taxon>Eukaryota</taxon>
        <taxon>Haptista</taxon>
        <taxon>Haptophyta</taxon>
        <taxon>Prymnesiophyceae</taxon>
        <taxon>Prymnesiales</taxon>
        <taxon>Chrysochromulinaceae</taxon>
        <taxon>Chrysochromulina</taxon>
    </lineage>
</organism>
<keyword evidence="1" id="KW-0175">Coiled coil</keyword>
<gene>
    <name evidence="2" type="ORF">Ctob_012715</name>
</gene>
<evidence type="ECO:0000256" key="1">
    <source>
        <dbReference type="SAM" id="Coils"/>
    </source>
</evidence>
<evidence type="ECO:0000313" key="3">
    <source>
        <dbReference type="Proteomes" id="UP000037460"/>
    </source>
</evidence>
<dbReference type="AlphaFoldDB" id="A0A0M0KAB8"/>
<name>A0A0M0KAB8_9EUKA</name>
<reference evidence="3" key="1">
    <citation type="journal article" date="2015" name="PLoS Genet.">
        <title>Genome Sequence and Transcriptome Analyses of Chrysochromulina tobin: Metabolic Tools for Enhanced Algal Fitness in the Prominent Order Prymnesiales (Haptophyceae).</title>
        <authorList>
            <person name="Hovde B.T."/>
            <person name="Deodato C.R."/>
            <person name="Hunsperger H.M."/>
            <person name="Ryken S.A."/>
            <person name="Yost W."/>
            <person name="Jha R.K."/>
            <person name="Patterson J."/>
            <person name="Monnat R.J. Jr."/>
            <person name="Barlow S.B."/>
            <person name="Starkenburg S.R."/>
            <person name="Cattolico R.A."/>
        </authorList>
    </citation>
    <scope>NUCLEOTIDE SEQUENCE</scope>
    <source>
        <strain evidence="3">CCMP291</strain>
    </source>
</reference>
<evidence type="ECO:0000313" key="2">
    <source>
        <dbReference type="EMBL" id="KOO35744.1"/>
    </source>
</evidence>
<accession>A0A0M0KAB8</accession>
<keyword evidence="3" id="KW-1185">Reference proteome</keyword>
<dbReference type="EMBL" id="JWZX01000765">
    <property type="protein sequence ID" value="KOO35744.1"/>
    <property type="molecule type" value="Genomic_DNA"/>
</dbReference>
<feature type="coiled-coil region" evidence="1">
    <location>
        <begin position="120"/>
        <end position="159"/>
    </location>
</feature>
<protein>
    <submittedName>
        <fullName evidence="2">Uncharacterized protein</fullName>
    </submittedName>
</protein>
<proteinExistence type="predicted"/>